<dbReference type="Pfam" id="PF14924">
    <property type="entry name" value="MAP10_N"/>
    <property type="match status" value="1"/>
</dbReference>
<keyword evidence="1" id="KW-0175">Coiled coil</keyword>
<dbReference type="PANTHER" id="PTHR39079:SF1">
    <property type="entry name" value="GH11706P-RELATED"/>
    <property type="match status" value="1"/>
</dbReference>
<dbReference type="InterPro" id="IPR031949">
    <property type="entry name" value="DUF4776"/>
</dbReference>
<keyword evidence="5" id="KW-1185">Reference proteome</keyword>
<dbReference type="PANTHER" id="PTHR39079">
    <property type="entry name" value="FI08034P-RELATED"/>
    <property type="match status" value="1"/>
</dbReference>
<protein>
    <recommendedName>
        <fullName evidence="3">DUF4776 domain-containing protein</fullName>
    </recommendedName>
</protein>
<feature type="region of interest" description="Disordered" evidence="2">
    <location>
        <begin position="620"/>
        <end position="640"/>
    </location>
</feature>
<feature type="coiled-coil region" evidence="1">
    <location>
        <begin position="689"/>
        <end position="716"/>
    </location>
</feature>
<evidence type="ECO:0000259" key="3">
    <source>
        <dbReference type="Pfam" id="PF16003"/>
    </source>
</evidence>
<name>A0AAU9TKV6_EUPED</name>
<organism evidence="4 5">
    <name type="scientific">Euphydryas editha</name>
    <name type="common">Edith's checkerspot</name>
    <dbReference type="NCBI Taxonomy" id="104508"/>
    <lineage>
        <taxon>Eukaryota</taxon>
        <taxon>Metazoa</taxon>
        <taxon>Ecdysozoa</taxon>
        <taxon>Arthropoda</taxon>
        <taxon>Hexapoda</taxon>
        <taxon>Insecta</taxon>
        <taxon>Pterygota</taxon>
        <taxon>Neoptera</taxon>
        <taxon>Endopterygota</taxon>
        <taxon>Lepidoptera</taxon>
        <taxon>Glossata</taxon>
        <taxon>Ditrysia</taxon>
        <taxon>Papilionoidea</taxon>
        <taxon>Nymphalidae</taxon>
        <taxon>Nymphalinae</taxon>
        <taxon>Euphydryas</taxon>
    </lineage>
</organism>
<reference evidence="4" key="1">
    <citation type="submission" date="2022-03" db="EMBL/GenBank/DDBJ databases">
        <authorList>
            <person name="Tunstrom K."/>
        </authorList>
    </citation>
    <scope>NUCLEOTIDE SEQUENCE</scope>
</reference>
<sequence length="1272" mass="146078">MALSDSMFLFEIVLKGIKSYREDKKIRVTAQFSNVFNMTLRNPKTASRSTKLEKIKLNQKHKVRKNNISIQKSLGHKARTGESIIIISKLAVLLSNMQKYPLIISVWRDNDLDCKLGSTVLPWNKIYTNYLSNIQKNPETVRPYSEGFYSVYDESCTKRILSLEMSMKLTYLHNKIISQFRSISQDMANFMYTNIISKQNVVLSTVKKTKSNDQIYNVCSTKVKFPITKNRKKPMIMERKQEMSIISQTKVLSPNTIKSDSKIAHEEQKNINRTMSCSSFYNKRKKALKYIFGDPNGSFGNQVYYVGYFAVKNNNSSRNSTKVSDDETLQKPSEPIKKFKLKKCDTECKERRGVSSNSEISINLSEEAAKINVTKCHEIDCNERDHRKLPTPPDERILLDLSNIRNECCNGNKTEEKIEEVIGGLTAKMKIGNDPCFCTCECTFGFTKKTTYCHVCGGYEVAGDELAKKTILEMPIPCPIFHKIIDKNKLKTWSTSGSESRKKIDDQKILKVSSSQKAVASDKRFTVTEKKSVESEKDSKKGKKKKKDERFKFNYGYKGIPPQIGHSKCALPCSGTLDNVPKNMGWLWTAENVPGLKFRPMWKPGATNKHVVRLLKIAKNPDEMKSKKKRKDTNKRKRPLKRPLLIVHKKDGEYTVTMETMKMYSKPRALNQHPYEDKPVVTYTIGRTDEENKKRLKKKERERRRLERDQRRFIQSAFKDMCHEICLKTYQQALGILPDTEDPDCSCYPAIPNEKIANMDLSCSCSEDKSSIGSDTDSDEWIVEFTPPNAVFDPTYKGKKVFKVDNGSQYTYLDYRVKLVDRFGNPVPRFFKGPDGKQQCSDLGGFWSPDHKWLEINIDGYIAPDGRWAPNIFIGPNGEQVDAETGKFQAMNGRWLVVGVDGYIDCNGRWKYYPAAARSSKKKRRGDLVKKGKSGEYKYIKSETSWSCFGDVSPKQLSKLGIVGHGGDRKLLTSTLQDMLARGEDVNIPQPKTIFHLPFTKKRKMLLKDSNKRYVSLEEKGKCHHPMPSDKGIVAVDAYGNKTYFKLKNRKNLRPRERLSALADQGISLSSFHVNRDWKPGAVSKRLLRMLNKAKLRKSNVEAIKRTKRTKKKIEDKPTLKVSKVDGKYHIEMQVTPYKSEENTEQYKPLIYEIESINNIYKVKQKERLQRRLVRAAVNKVWSDPYHPNACENICLNTYKQAVGILPLEENCKATTKEEEIETINSFSCDDDEVSLSCTSSEVNWEIHFTPPLVRYQALNKEKKNELFANFV</sequence>
<gene>
    <name evidence="4" type="ORF">EEDITHA_LOCUS2483</name>
</gene>
<evidence type="ECO:0000313" key="4">
    <source>
        <dbReference type="EMBL" id="CAH2086064.1"/>
    </source>
</evidence>
<proteinExistence type="predicted"/>
<dbReference type="AlphaFoldDB" id="A0AAU9TKV6"/>
<feature type="domain" description="DUF4776" evidence="3">
    <location>
        <begin position="487"/>
        <end position="681"/>
    </location>
</feature>
<dbReference type="Pfam" id="PF16003">
    <property type="entry name" value="DUF4776"/>
    <property type="match status" value="1"/>
</dbReference>
<dbReference type="Proteomes" id="UP001153954">
    <property type="component" value="Unassembled WGS sequence"/>
</dbReference>
<evidence type="ECO:0000313" key="5">
    <source>
        <dbReference type="Proteomes" id="UP001153954"/>
    </source>
</evidence>
<comment type="caution">
    <text evidence="4">The sequence shown here is derived from an EMBL/GenBank/DDBJ whole genome shotgun (WGS) entry which is preliminary data.</text>
</comment>
<evidence type="ECO:0000256" key="1">
    <source>
        <dbReference type="SAM" id="Coils"/>
    </source>
</evidence>
<evidence type="ECO:0000256" key="2">
    <source>
        <dbReference type="SAM" id="MobiDB-lite"/>
    </source>
</evidence>
<feature type="compositionally biased region" description="Basic residues" evidence="2">
    <location>
        <begin position="626"/>
        <end position="640"/>
    </location>
</feature>
<dbReference type="EMBL" id="CAKOGL010000005">
    <property type="protein sequence ID" value="CAH2086064.1"/>
    <property type="molecule type" value="Genomic_DNA"/>
</dbReference>
<accession>A0AAU9TKV6</accession>